<dbReference type="PANTHER" id="PTHR42943:SF2">
    <property type="entry name" value="GLUTATHIONE S-TRANSFERASE KAPPA 1"/>
    <property type="match status" value="1"/>
</dbReference>
<dbReference type="EMBL" id="JBIAHM010000006">
    <property type="protein sequence ID" value="MFE9600505.1"/>
    <property type="molecule type" value="Genomic_DNA"/>
</dbReference>
<keyword evidence="1 4" id="KW-0413">Isomerase</keyword>
<feature type="domain" description="DSBA-like thioredoxin" evidence="3">
    <location>
        <begin position="17"/>
        <end position="210"/>
    </location>
</feature>
<organism evidence="4 5">
    <name type="scientific">Streptomyces hokutonensis</name>
    <dbReference type="NCBI Taxonomy" id="1306990"/>
    <lineage>
        <taxon>Bacteria</taxon>
        <taxon>Bacillati</taxon>
        <taxon>Actinomycetota</taxon>
        <taxon>Actinomycetes</taxon>
        <taxon>Kitasatosporales</taxon>
        <taxon>Streptomycetaceae</taxon>
        <taxon>Streptomyces</taxon>
    </lineage>
</organism>
<accession>A0ABW6M300</accession>
<dbReference type="InterPro" id="IPR044087">
    <property type="entry name" value="NahD-like"/>
</dbReference>
<dbReference type="PIRSF" id="PIRSF006386">
    <property type="entry name" value="HCCAis_GSTk"/>
    <property type="match status" value="1"/>
</dbReference>
<dbReference type="EC" id="5.99.1.4" evidence="1"/>
<dbReference type="Pfam" id="PF01323">
    <property type="entry name" value="DSBA"/>
    <property type="match status" value="1"/>
</dbReference>
<evidence type="ECO:0000313" key="5">
    <source>
        <dbReference type="Proteomes" id="UP001601303"/>
    </source>
</evidence>
<evidence type="ECO:0000313" key="4">
    <source>
        <dbReference type="EMBL" id="MFE9600505.1"/>
    </source>
</evidence>
<name>A0ABW6M300_9ACTN</name>
<comment type="caution">
    <text evidence="4">The sequence shown here is derived from an EMBL/GenBank/DDBJ whole genome shotgun (WGS) entry which is preliminary data.</text>
</comment>
<dbReference type="InterPro" id="IPR014440">
    <property type="entry name" value="HCCAis_GSTk"/>
</dbReference>
<dbReference type="GO" id="GO:0016853">
    <property type="term" value="F:isomerase activity"/>
    <property type="evidence" value="ECO:0007669"/>
    <property type="project" value="UniProtKB-KW"/>
</dbReference>
<dbReference type="SUPFAM" id="SSF52833">
    <property type="entry name" value="Thioredoxin-like"/>
    <property type="match status" value="1"/>
</dbReference>
<proteinExistence type="inferred from homology"/>
<reference evidence="4 5" key="1">
    <citation type="submission" date="2024-10" db="EMBL/GenBank/DDBJ databases">
        <title>The Natural Products Discovery Center: Release of the First 8490 Sequenced Strains for Exploring Actinobacteria Biosynthetic Diversity.</title>
        <authorList>
            <person name="Kalkreuter E."/>
            <person name="Kautsar S.A."/>
            <person name="Yang D."/>
            <person name="Bader C.D."/>
            <person name="Teijaro C.N."/>
            <person name="Fluegel L."/>
            <person name="Davis C.M."/>
            <person name="Simpson J.R."/>
            <person name="Lauterbach L."/>
            <person name="Steele A.D."/>
            <person name="Gui C."/>
            <person name="Meng S."/>
            <person name="Li G."/>
            <person name="Viehrig K."/>
            <person name="Ye F."/>
            <person name="Su P."/>
            <person name="Kiefer A.F."/>
            <person name="Nichols A."/>
            <person name="Cepeda A.J."/>
            <person name="Yan W."/>
            <person name="Fan B."/>
            <person name="Jiang Y."/>
            <person name="Adhikari A."/>
            <person name="Zheng C.-J."/>
            <person name="Schuster L."/>
            <person name="Cowan T.M."/>
            <person name="Smanski M.J."/>
            <person name="Chevrette M.G."/>
            <person name="De Carvalho L.P.S."/>
            <person name="Shen B."/>
        </authorList>
    </citation>
    <scope>NUCLEOTIDE SEQUENCE [LARGE SCALE GENOMIC DNA]</scope>
    <source>
        <strain evidence="4 5">NPDC006488</strain>
    </source>
</reference>
<evidence type="ECO:0000256" key="2">
    <source>
        <dbReference type="SAM" id="MobiDB-lite"/>
    </source>
</evidence>
<keyword evidence="5" id="KW-1185">Reference proteome</keyword>
<feature type="region of interest" description="Disordered" evidence="2">
    <location>
        <begin position="218"/>
        <end position="247"/>
    </location>
</feature>
<sequence length="247" mass="27497">MTATARANRRTRRPPRFYFSLRSPYSWLAYRDLLGRYARTAAAVEWVPFFEPDELSRTLLTEAGGAFPYTPMSPEKHRYILQDVRRLAAERGLEFSWPVDRDPVWEVPHLGYLVAARHGRGPEYIALAARARWERGQDICDRSVIAGFGAELGLDPGELATAADDPGRRAEGVRVLLEIQRDGVFGVPFFVDHYDKYWGIDRLPAFVAALAAKDPSLAELPDSRRDSGPLAAGPERSVDDGHAGGCG</sequence>
<dbReference type="InterPro" id="IPR051924">
    <property type="entry name" value="GST_Kappa/NadH"/>
</dbReference>
<comment type="catalytic activity">
    <reaction evidence="1">
        <text>2-hydroxychromene-2-carboxylate = (3E)-4-(2-hydroxyphenyl)-2-oxobut-3-enoate</text>
        <dbReference type="Rhea" id="RHEA:27401"/>
        <dbReference type="ChEBI" id="CHEBI:59350"/>
        <dbReference type="ChEBI" id="CHEBI:59353"/>
        <dbReference type="EC" id="5.99.1.4"/>
    </reaction>
</comment>
<evidence type="ECO:0000259" key="3">
    <source>
        <dbReference type="Pfam" id="PF01323"/>
    </source>
</evidence>
<dbReference type="Gene3D" id="3.40.30.10">
    <property type="entry name" value="Glutaredoxin"/>
    <property type="match status" value="1"/>
</dbReference>
<dbReference type="PANTHER" id="PTHR42943">
    <property type="entry name" value="GLUTATHIONE S-TRANSFERASE KAPPA"/>
    <property type="match status" value="1"/>
</dbReference>
<evidence type="ECO:0000256" key="1">
    <source>
        <dbReference type="PIRNR" id="PIRNR006386"/>
    </source>
</evidence>
<comment type="similarity">
    <text evidence="1">Belongs to the GST superfamily. NadH family.</text>
</comment>
<dbReference type="RefSeq" id="WP_388107106.1">
    <property type="nucleotide sequence ID" value="NZ_JBIAHM010000006.1"/>
</dbReference>
<dbReference type="InterPro" id="IPR036249">
    <property type="entry name" value="Thioredoxin-like_sf"/>
</dbReference>
<feature type="compositionally biased region" description="Basic and acidic residues" evidence="2">
    <location>
        <begin position="236"/>
        <end position="247"/>
    </location>
</feature>
<dbReference type="Proteomes" id="UP001601303">
    <property type="component" value="Unassembled WGS sequence"/>
</dbReference>
<dbReference type="InterPro" id="IPR001853">
    <property type="entry name" value="DSBA-like_thioredoxin_dom"/>
</dbReference>
<gene>
    <name evidence="4" type="ORF">ACFYNQ_18260</name>
</gene>
<dbReference type="CDD" id="cd03022">
    <property type="entry name" value="DsbA_HCCA_Iso"/>
    <property type="match status" value="1"/>
</dbReference>
<protein>
    <recommendedName>
        <fullName evidence="1">2-hydroxychromene-2-carboxylate isomerase</fullName>
        <ecNumber evidence="1">5.99.1.4</ecNumber>
    </recommendedName>
</protein>